<reference evidence="2" key="1">
    <citation type="submission" date="2018-06" db="EMBL/GenBank/DDBJ databases">
        <authorList>
            <person name="Zhirakovskaya E."/>
        </authorList>
    </citation>
    <scope>NUCLEOTIDE SEQUENCE</scope>
</reference>
<feature type="transmembrane region" description="Helical" evidence="1">
    <location>
        <begin position="61"/>
        <end position="82"/>
    </location>
</feature>
<proteinExistence type="predicted"/>
<gene>
    <name evidence="2" type="ORF">MNBD_ALPHA02-1958</name>
</gene>
<dbReference type="AlphaFoldDB" id="A0A3B0RVG0"/>
<name>A0A3B0RVG0_9ZZZZ</name>
<protein>
    <submittedName>
        <fullName evidence="2">Uncharacterized protein</fullName>
    </submittedName>
</protein>
<dbReference type="EMBL" id="UOED01000033">
    <property type="protein sequence ID" value="VAV88473.1"/>
    <property type="molecule type" value="Genomic_DNA"/>
</dbReference>
<keyword evidence="1" id="KW-0472">Membrane</keyword>
<sequence>MNEKTINELEFHQLPSGTIFKIGLICNLSIWGVFAIILGVLGAMGMNVVSWNDAYIHGYKAIIIALLICSVFAVIGSIILMLGGMIGSQIIRSSSLNKLSYITKASDT</sequence>
<organism evidence="2">
    <name type="scientific">hydrothermal vent metagenome</name>
    <dbReference type="NCBI Taxonomy" id="652676"/>
    <lineage>
        <taxon>unclassified sequences</taxon>
        <taxon>metagenomes</taxon>
        <taxon>ecological metagenomes</taxon>
    </lineage>
</organism>
<evidence type="ECO:0000256" key="1">
    <source>
        <dbReference type="SAM" id="Phobius"/>
    </source>
</evidence>
<keyword evidence="1" id="KW-0812">Transmembrane</keyword>
<feature type="transmembrane region" description="Helical" evidence="1">
    <location>
        <begin position="20"/>
        <end position="41"/>
    </location>
</feature>
<keyword evidence="1" id="KW-1133">Transmembrane helix</keyword>
<accession>A0A3B0RVG0</accession>
<evidence type="ECO:0000313" key="2">
    <source>
        <dbReference type="EMBL" id="VAV88473.1"/>
    </source>
</evidence>